<protein>
    <submittedName>
        <fullName evidence="3">Ribosome production factor 1</fullName>
    </submittedName>
</protein>
<dbReference type="GO" id="GO:0000460">
    <property type="term" value="P:maturation of 5.8S rRNA"/>
    <property type="evidence" value="ECO:0007669"/>
    <property type="project" value="TreeGrafter"/>
</dbReference>
<dbReference type="AlphaFoldDB" id="A0AAV3YXE7"/>
<dbReference type="GO" id="GO:0000470">
    <property type="term" value="P:maturation of LSU-rRNA"/>
    <property type="evidence" value="ECO:0007669"/>
    <property type="project" value="TreeGrafter"/>
</dbReference>
<dbReference type="PANTHER" id="PTHR22734">
    <property type="entry name" value="U3 SMALL NUCLEOLAR RIBONUCLEOPROTEIN PROTEIN IMP4"/>
    <property type="match status" value="1"/>
</dbReference>
<evidence type="ECO:0000313" key="4">
    <source>
        <dbReference type="Proteomes" id="UP000735302"/>
    </source>
</evidence>
<feature type="compositionally biased region" description="Basic and acidic residues" evidence="1">
    <location>
        <begin position="23"/>
        <end position="49"/>
    </location>
</feature>
<proteinExistence type="predicted"/>
<evidence type="ECO:0000256" key="1">
    <source>
        <dbReference type="SAM" id="MobiDB-lite"/>
    </source>
</evidence>
<dbReference type="EMBL" id="BLXT01001660">
    <property type="protein sequence ID" value="GFN87144.1"/>
    <property type="molecule type" value="Genomic_DNA"/>
</dbReference>
<feature type="domain" description="Brix" evidence="2">
    <location>
        <begin position="94"/>
        <end position="276"/>
    </location>
</feature>
<dbReference type="PROSITE" id="PS50833">
    <property type="entry name" value="BRIX"/>
    <property type="match status" value="1"/>
</dbReference>
<gene>
    <name evidence="3" type="ORF">PoB_001365000</name>
</gene>
<dbReference type="GO" id="GO:0042134">
    <property type="term" value="F:rRNA primary transcript binding"/>
    <property type="evidence" value="ECO:0007669"/>
    <property type="project" value="InterPro"/>
</dbReference>
<accession>A0AAV3YXE7</accession>
<sequence length="321" mass="38092">MSDFTMPKIKNKQKRAEVYKQFKKEKRKAQIEERKKRKQEEKAMGDKAPPKKVPKTIENMRVPDETMVDPSNKEIQRDLALDEMSPYFNQETTPKILITTSDRPKKKTNSFCKELRKVIPNSFVKYRRGLDLKKIIPQAISRDFTDLIVINEDAGEPNGMVLCHLPNGPTAEFKLMNAKLVKELKRVGEMTEHYPEINIHNFNTRLGVTIGRMLSCLFPHRPNYRGRRVVTFHNQRDYIFFRHHRYEFKNAERVALQELGPRFILRLRSLQKGTFDSKYGMYEWIHKVNSHNLKRYFEEHSPCFFMGLEMEILLLIRIECN</sequence>
<dbReference type="Gene3D" id="3.40.50.10480">
    <property type="entry name" value="Probable brix-domain ribosomal biogenesis protein"/>
    <property type="match status" value="1"/>
</dbReference>
<name>A0AAV3YXE7_9GAST</name>
<dbReference type="Pfam" id="PF04427">
    <property type="entry name" value="Brix"/>
    <property type="match status" value="1"/>
</dbReference>
<dbReference type="SMART" id="SM00879">
    <property type="entry name" value="Brix"/>
    <property type="match status" value="1"/>
</dbReference>
<dbReference type="GO" id="GO:0005730">
    <property type="term" value="C:nucleolus"/>
    <property type="evidence" value="ECO:0007669"/>
    <property type="project" value="TreeGrafter"/>
</dbReference>
<dbReference type="SUPFAM" id="SSF52954">
    <property type="entry name" value="Class II aaRS ABD-related"/>
    <property type="match status" value="1"/>
</dbReference>
<keyword evidence="4" id="KW-1185">Reference proteome</keyword>
<evidence type="ECO:0000313" key="3">
    <source>
        <dbReference type="EMBL" id="GFN87144.1"/>
    </source>
</evidence>
<dbReference type="InterPro" id="IPR007109">
    <property type="entry name" value="Brix"/>
</dbReference>
<dbReference type="InterPro" id="IPR044281">
    <property type="entry name" value="IMP4/RPF1"/>
</dbReference>
<organism evidence="3 4">
    <name type="scientific">Plakobranchus ocellatus</name>
    <dbReference type="NCBI Taxonomy" id="259542"/>
    <lineage>
        <taxon>Eukaryota</taxon>
        <taxon>Metazoa</taxon>
        <taxon>Spiralia</taxon>
        <taxon>Lophotrochozoa</taxon>
        <taxon>Mollusca</taxon>
        <taxon>Gastropoda</taxon>
        <taxon>Heterobranchia</taxon>
        <taxon>Euthyneura</taxon>
        <taxon>Panpulmonata</taxon>
        <taxon>Sacoglossa</taxon>
        <taxon>Placobranchoidea</taxon>
        <taxon>Plakobranchidae</taxon>
        <taxon>Plakobranchus</taxon>
    </lineage>
</organism>
<dbReference type="Proteomes" id="UP000735302">
    <property type="component" value="Unassembled WGS sequence"/>
</dbReference>
<dbReference type="GO" id="GO:0030687">
    <property type="term" value="C:preribosome, large subunit precursor"/>
    <property type="evidence" value="ECO:0007669"/>
    <property type="project" value="TreeGrafter"/>
</dbReference>
<dbReference type="FunFam" id="3.40.50.10480:FF:000002">
    <property type="entry name" value="Ribosome production factor 1"/>
    <property type="match status" value="1"/>
</dbReference>
<dbReference type="PANTHER" id="PTHR22734:SF3">
    <property type="entry name" value="RIBOSOME PRODUCTION FACTOR 1"/>
    <property type="match status" value="1"/>
</dbReference>
<feature type="region of interest" description="Disordered" evidence="1">
    <location>
        <begin position="23"/>
        <end position="56"/>
    </location>
</feature>
<reference evidence="3 4" key="1">
    <citation type="journal article" date="2021" name="Elife">
        <title>Chloroplast acquisition without the gene transfer in kleptoplastic sea slugs, Plakobranchus ocellatus.</title>
        <authorList>
            <person name="Maeda T."/>
            <person name="Takahashi S."/>
            <person name="Yoshida T."/>
            <person name="Shimamura S."/>
            <person name="Takaki Y."/>
            <person name="Nagai Y."/>
            <person name="Toyoda A."/>
            <person name="Suzuki Y."/>
            <person name="Arimoto A."/>
            <person name="Ishii H."/>
            <person name="Satoh N."/>
            <person name="Nishiyama T."/>
            <person name="Hasebe M."/>
            <person name="Maruyama T."/>
            <person name="Minagawa J."/>
            <person name="Obokata J."/>
            <person name="Shigenobu S."/>
        </authorList>
    </citation>
    <scope>NUCLEOTIDE SEQUENCE [LARGE SCALE GENOMIC DNA]</scope>
</reference>
<evidence type="ECO:0000259" key="2">
    <source>
        <dbReference type="PROSITE" id="PS50833"/>
    </source>
</evidence>
<comment type="caution">
    <text evidence="3">The sequence shown here is derived from an EMBL/GenBank/DDBJ whole genome shotgun (WGS) entry which is preliminary data.</text>
</comment>